<feature type="transmembrane region" description="Helical" evidence="7">
    <location>
        <begin position="20"/>
        <end position="42"/>
    </location>
</feature>
<evidence type="ECO:0000256" key="3">
    <source>
        <dbReference type="ARBA" id="ARBA00022475"/>
    </source>
</evidence>
<evidence type="ECO:0000256" key="2">
    <source>
        <dbReference type="ARBA" id="ARBA00022448"/>
    </source>
</evidence>
<comment type="subcellular location">
    <subcellularLocation>
        <location evidence="1">Cell membrane</location>
        <topology evidence="1">Multi-pass membrane protein</topology>
    </subcellularLocation>
</comment>
<dbReference type="Proteomes" id="UP000290253">
    <property type="component" value="Unassembled WGS sequence"/>
</dbReference>
<accession>A0A4Q1SH74</accession>
<feature type="transmembrane region" description="Helical" evidence="7">
    <location>
        <begin position="48"/>
        <end position="69"/>
    </location>
</feature>
<dbReference type="SUPFAM" id="SSF103473">
    <property type="entry name" value="MFS general substrate transporter"/>
    <property type="match status" value="1"/>
</dbReference>
<dbReference type="EMBL" id="SDMK01000001">
    <property type="protein sequence ID" value="RXS96894.1"/>
    <property type="molecule type" value="Genomic_DNA"/>
</dbReference>
<dbReference type="PANTHER" id="PTHR23513">
    <property type="entry name" value="INTEGRAL MEMBRANE EFFLUX PROTEIN-RELATED"/>
    <property type="match status" value="1"/>
</dbReference>
<evidence type="ECO:0000313" key="9">
    <source>
        <dbReference type="EMBL" id="RXS96894.1"/>
    </source>
</evidence>
<evidence type="ECO:0000256" key="4">
    <source>
        <dbReference type="ARBA" id="ARBA00022692"/>
    </source>
</evidence>
<dbReference type="CDD" id="cd06173">
    <property type="entry name" value="MFS_MefA_like"/>
    <property type="match status" value="1"/>
</dbReference>
<proteinExistence type="predicted"/>
<sequence length="425" mass="45261">MTRFSHAWRALRHRNFQLFFFGQGISLIGTWITRIAATWLVYRLTHSALLLGIVGFCGQITSFLLGPLAGAWVERMPRRKLLLWTQAAAAVQSLSLAALTLSHRINLIEIIALSALQGVINAFDAPGRHSFLIQMVDDREDLGNAIALNSALANGARFIGPAFAGVLIAAVGEGWCFLIDGASYIAVIASLAMMQLRPMETHRARAGMLAQLREGWDFVRSSLPIRSVLLLFCVLSLMGYSFTVLLPIFAAQVLHGDARTLGWLSSASGAGALASAISLTLRKGIHGLPRALQIATTVLAGGLIALGFSHALWLSMALLTCVGFGMMQGATITNTIVQSLVPEDKRARVLSYYATAFFGAAPFGNLFAGALAHRIGAPHTVILCGACCLAAALWYTARLPQIQASLPAPAGDAHGSLSVSTSTAR</sequence>
<dbReference type="RefSeq" id="WP_129206676.1">
    <property type="nucleotide sequence ID" value="NZ_BMGU01000001.1"/>
</dbReference>
<evidence type="ECO:0000256" key="6">
    <source>
        <dbReference type="ARBA" id="ARBA00023136"/>
    </source>
</evidence>
<keyword evidence="10" id="KW-1185">Reference proteome</keyword>
<feature type="transmembrane region" description="Helical" evidence="7">
    <location>
        <begin position="291"/>
        <end position="311"/>
    </location>
</feature>
<dbReference type="OrthoDB" id="9775268at2"/>
<feature type="transmembrane region" description="Helical" evidence="7">
    <location>
        <begin position="349"/>
        <end position="371"/>
    </location>
</feature>
<organism evidence="9 10">
    <name type="scientific">Silvibacterium dinghuense</name>
    <dbReference type="NCBI Taxonomy" id="1560006"/>
    <lineage>
        <taxon>Bacteria</taxon>
        <taxon>Pseudomonadati</taxon>
        <taxon>Acidobacteriota</taxon>
        <taxon>Terriglobia</taxon>
        <taxon>Terriglobales</taxon>
        <taxon>Acidobacteriaceae</taxon>
        <taxon>Silvibacterium</taxon>
    </lineage>
</organism>
<evidence type="ECO:0000256" key="5">
    <source>
        <dbReference type="ARBA" id="ARBA00022989"/>
    </source>
</evidence>
<feature type="domain" description="Major facilitator superfamily (MFS) profile" evidence="8">
    <location>
        <begin position="10"/>
        <end position="403"/>
    </location>
</feature>
<dbReference type="GO" id="GO:0005886">
    <property type="term" value="C:plasma membrane"/>
    <property type="evidence" value="ECO:0007669"/>
    <property type="project" value="UniProtKB-SubCell"/>
</dbReference>
<evidence type="ECO:0000256" key="1">
    <source>
        <dbReference type="ARBA" id="ARBA00004651"/>
    </source>
</evidence>
<feature type="transmembrane region" description="Helical" evidence="7">
    <location>
        <begin position="228"/>
        <end position="249"/>
    </location>
</feature>
<keyword evidence="4 7" id="KW-0812">Transmembrane</keyword>
<evidence type="ECO:0000259" key="8">
    <source>
        <dbReference type="PROSITE" id="PS50850"/>
    </source>
</evidence>
<dbReference type="GO" id="GO:0022857">
    <property type="term" value="F:transmembrane transporter activity"/>
    <property type="evidence" value="ECO:0007669"/>
    <property type="project" value="InterPro"/>
</dbReference>
<name>A0A4Q1SH74_9BACT</name>
<dbReference type="PANTHER" id="PTHR23513:SF11">
    <property type="entry name" value="STAPHYLOFERRIN A TRANSPORTER"/>
    <property type="match status" value="1"/>
</dbReference>
<keyword evidence="3" id="KW-1003">Cell membrane</keyword>
<dbReference type="InterPro" id="IPR010290">
    <property type="entry name" value="TM_effector"/>
</dbReference>
<dbReference type="PROSITE" id="PS50850">
    <property type="entry name" value="MFS"/>
    <property type="match status" value="1"/>
</dbReference>
<dbReference type="AlphaFoldDB" id="A0A4Q1SH74"/>
<reference evidence="9 10" key="1">
    <citation type="journal article" date="2016" name="Int. J. Syst. Evol. Microbiol.">
        <title>Acidipila dinghuensis sp. nov., an acidobacterium isolated from forest soil.</title>
        <authorList>
            <person name="Jiang Y.W."/>
            <person name="Wang J."/>
            <person name="Chen M.H."/>
            <person name="Lv Y.Y."/>
            <person name="Qiu L.H."/>
        </authorList>
    </citation>
    <scope>NUCLEOTIDE SEQUENCE [LARGE SCALE GENOMIC DNA]</scope>
    <source>
        <strain evidence="9 10">DHOF10</strain>
    </source>
</reference>
<protein>
    <submittedName>
        <fullName evidence="9">MFS transporter</fullName>
    </submittedName>
</protein>
<feature type="transmembrane region" description="Helical" evidence="7">
    <location>
        <begin position="261"/>
        <end position="279"/>
    </location>
</feature>
<comment type="caution">
    <text evidence="9">The sequence shown here is derived from an EMBL/GenBank/DDBJ whole genome shotgun (WGS) entry which is preliminary data.</text>
</comment>
<dbReference type="InterPro" id="IPR036259">
    <property type="entry name" value="MFS_trans_sf"/>
</dbReference>
<dbReference type="Gene3D" id="1.20.1250.20">
    <property type="entry name" value="MFS general substrate transporter like domains"/>
    <property type="match status" value="1"/>
</dbReference>
<dbReference type="Pfam" id="PF05977">
    <property type="entry name" value="MFS_3"/>
    <property type="match status" value="1"/>
</dbReference>
<evidence type="ECO:0000313" key="10">
    <source>
        <dbReference type="Proteomes" id="UP000290253"/>
    </source>
</evidence>
<keyword evidence="2" id="KW-0813">Transport</keyword>
<gene>
    <name evidence="9" type="ORF">ESZ00_02845</name>
</gene>
<feature type="transmembrane region" description="Helical" evidence="7">
    <location>
        <begin position="317"/>
        <end position="337"/>
    </location>
</feature>
<keyword evidence="6 7" id="KW-0472">Membrane</keyword>
<keyword evidence="5 7" id="KW-1133">Transmembrane helix</keyword>
<evidence type="ECO:0000256" key="7">
    <source>
        <dbReference type="SAM" id="Phobius"/>
    </source>
</evidence>
<dbReference type="InterPro" id="IPR020846">
    <property type="entry name" value="MFS_dom"/>
</dbReference>
<feature type="transmembrane region" description="Helical" evidence="7">
    <location>
        <begin position="377"/>
        <end position="397"/>
    </location>
</feature>